<comment type="caution">
    <text evidence="2">The sequence shown here is derived from an EMBL/GenBank/DDBJ whole genome shotgun (WGS) entry which is preliminary data.</text>
</comment>
<feature type="signal peptide" evidence="1">
    <location>
        <begin position="1"/>
        <end position="19"/>
    </location>
</feature>
<evidence type="ECO:0000313" key="3">
    <source>
        <dbReference type="Proteomes" id="UP001287356"/>
    </source>
</evidence>
<sequence length="239" mass="26135">MQLSLFTYLSLSVAGFAAAHSWIECTDHDKAGALKKMEDQAKTDPKGLTPFDPTVHPELCKAWPRAKENPGDWAVEGRTIAWNIDAAVFLKDRSACSPPQREFKPQGPNTPLATAKPGGSIVLRFGGNGHSRGNGTGENGLHGDPGTVEVFWAGKKETEIKTIDELTDKTSIAKAGFSDESFALPADPNVKDPPGLQDKGNWMTVKMPANMEPGRHMLVWLWSFRNKPQWSSCFDVMIS</sequence>
<dbReference type="AlphaFoldDB" id="A0AAE0NFS6"/>
<organism evidence="2 3">
    <name type="scientific">Lasiosphaeria ovina</name>
    <dbReference type="NCBI Taxonomy" id="92902"/>
    <lineage>
        <taxon>Eukaryota</taxon>
        <taxon>Fungi</taxon>
        <taxon>Dikarya</taxon>
        <taxon>Ascomycota</taxon>
        <taxon>Pezizomycotina</taxon>
        <taxon>Sordariomycetes</taxon>
        <taxon>Sordariomycetidae</taxon>
        <taxon>Sordariales</taxon>
        <taxon>Lasiosphaeriaceae</taxon>
        <taxon>Lasiosphaeria</taxon>
    </lineage>
</organism>
<evidence type="ECO:0008006" key="4">
    <source>
        <dbReference type="Google" id="ProtNLM"/>
    </source>
</evidence>
<name>A0AAE0NFS6_9PEZI</name>
<dbReference type="EMBL" id="JAULSN010000002">
    <property type="protein sequence ID" value="KAK3380674.1"/>
    <property type="molecule type" value="Genomic_DNA"/>
</dbReference>
<feature type="chain" id="PRO_5042001641" description="Chitin-binding type-4 domain-containing protein" evidence="1">
    <location>
        <begin position="20"/>
        <end position="239"/>
    </location>
</feature>
<gene>
    <name evidence="2" type="ORF">B0T24DRAFT_591127</name>
</gene>
<keyword evidence="3" id="KW-1185">Reference proteome</keyword>
<protein>
    <recommendedName>
        <fullName evidence="4">Chitin-binding type-4 domain-containing protein</fullName>
    </recommendedName>
</protein>
<proteinExistence type="predicted"/>
<dbReference type="PANTHER" id="PTHR35559:SF1">
    <property type="entry name" value="CHITIN-BINDING TYPE-4 DOMAIN-CONTAINING PROTEIN"/>
    <property type="match status" value="1"/>
</dbReference>
<reference evidence="2" key="1">
    <citation type="journal article" date="2023" name="Mol. Phylogenet. Evol.">
        <title>Genome-scale phylogeny and comparative genomics of the fungal order Sordariales.</title>
        <authorList>
            <person name="Hensen N."/>
            <person name="Bonometti L."/>
            <person name="Westerberg I."/>
            <person name="Brannstrom I.O."/>
            <person name="Guillou S."/>
            <person name="Cros-Aarteil S."/>
            <person name="Calhoun S."/>
            <person name="Haridas S."/>
            <person name="Kuo A."/>
            <person name="Mondo S."/>
            <person name="Pangilinan J."/>
            <person name="Riley R."/>
            <person name="LaButti K."/>
            <person name="Andreopoulos B."/>
            <person name="Lipzen A."/>
            <person name="Chen C."/>
            <person name="Yan M."/>
            <person name="Daum C."/>
            <person name="Ng V."/>
            <person name="Clum A."/>
            <person name="Steindorff A."/>
            <person name="Ohm R.A."/>
            <person name="Martin F."/>
            <person name="Silar P."/>
            <person name="Natvig D.O."/>
            <person name="Lalanne C."/>
            <person name="Gautier V."/>
            <person name="Ament-Velasquez S.L."/>
            <person name="Kruys A."/>
            <person name="Hutchinson M.I."/>
            <person name="Powell A.J."/>
            <person name="Barry K."/>
            <person name="Miller A.N."/>
            <person name="Grigoriev I.V."/>
            <person name="Debuchy R."/>
            <person name="Gladieux P."/>
            <person name="Hiltunen Thoren M."/>
            <person name="Johannesson H."/>
        </authorList>
    </citation>
    <scope>NUCLEOTIDE SEQUENCE</scope>
    <source>
        <strain evidence="2">CBS 958.72</strain>
    </source>
</reference>
<dbReference type="Proteomes" id="UP001287356">
    <property type="component" value="Unassembled WGS sequence"/>
</dbReference>
<evidence type="ECO:0000256" key="1">
    <source>
        <dbReference type="SAM" id="SignalP"/>
    </source>
</evidence>
<keyword evidence="1" id="KW-0732">Signal</keyword>
<accession>A0AAE0NFS6</accession>
<reference evidence="2" key="2">
    <citation type="submission" date="2023-06" db="EMBL/GenBank/DDBJ databases">
        <authorList>
            <consortium name="Lawrence Berkeley National Laboratory"/>
            <person name="Haridas S."/>
            <person name="Hensen N."/>
            <person name="Bonometti L."/>
            <person name="Westerberg I."/>
            <person name="Brannstrom I.O."/>
            <person name="Guillou S."/>
            <person name="Cros-Aarteil S."/>
            <person name="Calhoun S."/>
            <person name="Kuo A."/>
            <person name="Mondo S."/>
            <person name="Pangilinan J."/>
            <person name="Riley R."/>
            <person name="Labutti K."/>
            <person name="Andreopoulos B."/>
            <person name="Lipzen A."/>
            <person name="Chen C."/>
            <person name="Yanf M."/>
            <person name="Daum C."/>
            <person name="Ng V."/>
            <person name="Clum A."/>
            <person name="Steindorff A."/>
            <person name="Ohm R."/>
            <person name="Martin F."/>
            <person name="Silar P."/>
            <person name="Natvig D."/>
            <person name="Lalanne C."/>
            <person name="Gautier V."/>
            <person name="Ament-Velasquez S.L."/>
            <person name="Kruys A."/>
            <person name="Hutchinson M.I."/>
            <person name="Powell A.J."/>
            <person name="Barry K."/>
            <person name="Miller A.N."/>
            <person name="Grigoriev I.V."/>
            <person name="Debuchy R."/>
            <person name="Gladieux P."/>
            <person name="Thoren M.H."/>
            <person name="Johannesson H."/>
        </authorList>
    </citation>
    <scope>NUCLEOTIDE SEQUENCE</scope>
    <source>
        <strain evidence="2">CBS 958.72</strain>
    </source>
</reference>
<evidence type="ECO:0000313" key="2">
    <source>
        <dbReference type="EMBL" id="KAK3380674.1"/>
    </source>
</evidence>
<dbReference type="PANTHER" id="PTHR35559">
    <property type="entry name" value="CHITIN-BINDING TYPE-4 DOMAIN-CONTAINING PROTEIN"/>
    <property type="match status" value="1"/>
</dbReference>